<keyword evidence="11" id="KW-1185">Reference proteome</keyword>
<keyword evidence="6" id="KW-0862">Zinc</keyword>
<feature type="region of interest" description="Disordered" evidence="8">
    <location>
        <begin position="108"/>
        <end position="139"/>
    </location>
</feature>
<evidence type="ECO:0000259" key="9">
    <source>
        <dbReference type="Pfam" id="PF20511"/>
    </source>
</evidence>
<evidence type="ECO:0000256" key="2">
    <source>
        <dbReference type="ARBA" id="ARBA00001947"/>
    </source>
</evidence>
<accession>A0ABU2J5V1</accession>
<name>A0ABU2J5V1_9ACTN</name>
<comment type="caution">
    <text evidence="10">The sequence shown here is derived from an EMBL/GenBank/DDBJ whole genome shotgun (WGS) entry which is preliminary data.</text>
</comment>
<dbReference type="InterPro" id="IPR011051">
    <property type="entry name" value="RmlC_Cupin_sf"/>
</dbReference>
<evidence type="ECO:0000256" key="6">
    <source>
        <dbReference type="ARBA" id="ARBA00022833"/>
    </source>
</evidence>
<dbReference type="InterPro" id="IPR018050">
    <property type="entry name" value="Pmannose_isomerase-type1_CS"/>
</dbReference>
<dbReference type="InterPro" id="IPR016305">
    <property type="entry name" value="Mannose-6-P_Isomerase"/>
</dbReference>
<evidence type="ECO:0000313" key="10">
    <source>
        <dbReference type="EMBL" id="MDT0260371.1"/>
    </source>
</evidence>
<dbReference type="CDD" id="cd07011">
    <property type="entry name" value="cupin_PMI_type_I_N"/>
    <property type="match status" value="1"/>
</dbReference>
<dbReference type="InterPro" id="IPR046457">
    <property type="entry name" value="PMI_typeI_cat"/>
</dbReference>
<gene>
    <name evidence="10" type="primary">manA</name>
    <name evidence="10" type="ORF">RM423_03070</name>
</gene>
<dbReference type="EC" id="5.3.1.8" evidence="4"/>
<dbReference type="PROSITE" id="PS00965">
    <property type="entry name" value="PMI_I_1"/>
    <property type="match status" value="1"/>
</dbReference>
<dbReference type="Gene3D" id="1.10.441.10">
    <property type="entry name" value="Phosphomannose Isomerase, domain 2"/>
    <property type="match status" value="1"/>
</dbReference>
<dbReference type="RefSeq" id="WP_311421527.1">
    <property type="nucleotide sequence ID" value="NZ_JAVREH010000003.1"/>
</dbReference>
<dbReference type="PANTHER" id="PTHR10309:SF0">
    <property type="entry name" value="MANNOSE-6-PHOSPHATE ISOMERASE"/>
    <property type="match status" value="1"/>
</dbReference>
<evidence type="ECO:0000256" key="7">
    <source>
        <dbReference type="ARBA" id="ARBA00023235"/>
    </source>
</evidence>
<evidence type="ECO:0000256" key="3">
    <source>
        <dbReference type="ARBA" id="ARBA00010772"/>
    </source>
</evidence>
<feature type="compositionally biased region" description="Basic and acidic residues" evidence="8">
    <location>
        <begin position="117"/>
        <end position="139"/>
    </location>
</feature>
<keyword evidence="7 10" id="KW-0413">Isomerase</keyword>
<dbReference type="Proteomes" id="UP001183176">
    <property type="component" value="Unassembled WGS sequence"/>
</dbReference>
<organism evidence="10 11">
    <name type="scientific">Jatrophihabitans lederbergiae</name>
    <dbReference type="NCBI Taxonomy" id="3075547"/>
    <lineage>
        <taxon>Bacteria</taxon>
        <taxon>Bacillati</taxon>
        <taxon>Actinomycetota</taxon>
        <taxon>Actinomycetes</taxon>
        <taxon>Jatrophihabitantales</taxon>
        <taxon>Jatrophihabitantaceae</taxon>
        <taxon>Jatrophihabitans</taxon>
    </lineage>
</organism>
<protein>
    <recommendedName>
        <fullName evidence="4">mannose-6-phosphate isomerase</fullName>
        <ecNumber evidence="4">5.3.1.8</ecNumber>
    </recommendedName>
</protein>
<reference evidence="11" key="1">
    <citation type="submission" date="2023-07" db="EMBL/GenBank/DDBJ databases">
        <title>30 novel species of actinomycetes from the DSMZ collection.</title>
        <authorList>
            <person name="Nouioui I."/>
        </authorList>
    </citation>
    <scope>NUCLEOTIDE SEQUENCE [LARGE SCALE GENOMIC DNA]</scope>
    <source>
        <strain evidence="11">DSM 44399</strain>
    </source>
</reference>
<dbReference type="Pfam" id="PF20511">
    <property type="entry name" value="PMI_typeI_cat"/>
    <property type="match status" value="1"/>
</dbReference>
<dbReference type="SUPFAM" id="SSF51182">
    <property type="entry name" value="RmlC-like cupins"/>
    <property type="match status" value="1"/>
</dbReference>
<dbReference type="Gene3D" id="2.60.120.10">
    <property type="entry name" value="Jelly Rolls"/>
    <property type="match status" value="2"/>
</dbReference>
<evidence type="ECO:0000256" key="1">
    <source>
        <dbReference type="ARBA" id="ARBA00000757"/>
    </source>
</evidence>
<dbReference type="PANTHER" id="PTHR10309">
    <property type="entry name" value="MANNOSE-6-PHOSPHATE ISOMERASE"/>
    <property type="match status" value="1"/>
</dbReference>
<dbReference type="PIRSF" id="PIRSF001480">
    <property type="entry name" value="Mannose-6-phosphate_isomerase"/>
    <property type="match status" value="1"/>
</dbReference>
<proteinExistence type="inferred from homology"/>
<keyword evidence="5" id="KW-0479">Metal-binding</keyword>
<dbReference type="InterPro" id="IPR014710">
    <property type="entry name" value="RmlC-like_jellyroll"/>
</dbReference>
<comment type="catalytic activity">
    <reaction evidence="1">
        <text>D-mannose 6-phosphate = D-fructose 6-phosphate</text>
        <dbReference type="Rhea" id="RHEA:12356"/>
        <dbReference type="ChEBI" id="CHEBI:58735"/>
        <dbReference type="ChEBI" id="CHEBI:61527"/>
        <dbReference type="EC" id="5.3.1.8"/>
    </reaction>
</comment>
<feature type="domain" description="Phosphomannose isomerase type I catalytic" evidence="9">
    <location>
        <begin position="11"/>
        <end position="158"/>
    </location>
</feature>
<dbReference type="GO" id="GO:0004476">
    <property type="term" value="F:mannose-6-phosphate isomerase activity"/>
    <property type="evidence" value="ECO:0007669"/>
    <property type="project" value="UniProtKB-EC"/>
</dbReference>
<evidence type="ECO:0000256" key="5">
    <source>
        <dbReference type="ARBA" id="ARBA00022723"/>
    </source>
</evidence>
<dbReference type="PRINTS" id="PR00714">
    <property type="entry name" value="MAN6PISMRASE"/>
</dbReference>
<dbReference type="InterPro" id="IPR001250">
    <property type="entry name" value="Man6P_Isoase-1"/>
</dbReference>
<dbReference type="NCBIfam" id="TIGR00218">
    <property type="entry name" value="manA"/>
    <property type="match status" value="1"/>
</dbReference>
<comment type="similarity">
    <text evidence="3">Belongs to the mannose-6-phosphate isomerase type 1 family.</text>
</comment>
<evidence type="ECO:0000313" key="11">
    <source>
        <dbReference type="Proteomes" id="UP001183176"/>
    </source>
</evidence>
<evidence type="ECO:0000256" key="4">
    <source>
        <dbReference type="ARBA" id="ARBA00011956"/>
    </source>
</evidence>
<evidence type="ECO:0000256" key="8">
    <source>
        <dbReference type="SAM" id="MobiDB-lite"/>
    </source>
</evidence>
<dbReference type="EMBL" id="JAVREH010000003">
    <property type="protein sequence ID" value="MDT0260371.1"/>
    <property type="molecule type" value="Genomic_DNA"/>
</dbReference>
<comment type="cofactor">
    <cofactor evidence="2">
        <name>Zn(2+)</name>
        <dbReference type="ChEBI" id="CHEBI:29105"/>
    </cofactor>
</comment>
<sequence length="404" mass="42583">MTGALTAPRLIALDNSIREYAWGSIDAIPRLLGIEPTGRPAAELWIGAHPDEPSVWSAHPDRPGLDEVIATDPERLLGDAGMTAFGPRLPFLLKVLAADKALSLQVHPTAEQARTGYESERAPDSGRDPTERNYSDPNHKPELAYALTDFQAFCGFRPAHRTAELFAALAVPELQPYCSLLTSDGGLRASFTTMLTLPDAARGRLVEAAIAGCRALALAGGEWAPAAQASVLAAEDFPGDVGAVLALLLNHVRLAPGEAIFLGAGNVHAYLRGVCIEVLASSDNVLRCGLTPKRIDIPELLRVADFTALAEPRWQAAEPVPGTRRFEVPVPDFALSVLDLDAGSAPLIGTGPHLVLGTDGPVTVTCADERLSLGPWSSVFVAAGECHSTVTGSGTAYVVSTNLD</sequence>